<name>A0A1I4CTM8_9HYPH</name>
<dbReference type="RefSeq" id="WP_091943839.1">
    <property type="nucleotide sequence ID" value="NZ_FOSV01000005.1"/>
</dbReference>
<evidence type="ECO:0000256" key="2">
    <source>
        <dbReference type="SAM" id="Phobius"/>
    </source>
</evidence>
<feature type="region of interest" description="Disordered" evidence="1">
    <location>
        <begin position="1"/>
        <end position="25"/>
    </location>
</feature>
<evidence type="ECO:0000256" key="1">
    <source>
        <dbReference type="SAM" id="MobiDB-lite"/>
    </source>
</evidence>
<dbReference type="AlphaFoldDB" id="A0A1I4CTM8"/>
<dbReference type="OrthoDB" id="7306245at2"/>
<gene>
    <name evidence="3" type="ORF">SAMN04488125_1053</name>
</gene>
<feature type="compositionally biased region" description="Pro residues" evidence="1">
    <location>
        <begin position="7"/>
        <end position="19"/>
    </location>
</feature>
<proteinExistence type="predicted"/>
<feature type="compositionally biased region" description="Basic and acidic residues" evidence="1">
    <location>
        <begin position="68"/>
        <end position="77"/>
    </location>
</feature>
<feature type="region of interest" description="Disordered" evidence="1">
    <location>
        <begin position="40"/>
        <end position="77"/>
    </location>
</feature>
<feature type="transmembrane region" description="Helical" evidence="2">
    <location>
        <begin position="96"/>
        <end position="119"/>
    </location>
</feature>
<organism evidence="3 4">
    <name type="scientific">Methylorubrum salsuginis</name>
    <dbReference type="NCBI Taxonomy" id="414703"/>
    <lineage>
        <taxon>Bacteria</taxon>
        <taxon>Pseudomonadati</taxon>
        <taxon>Pseudomonadota</taxon>
        <taxon>Alphaproteobacteria</taxon>
        <taxon>Hyphomicrobiales</taxon>
        <taxon>Methylobacteriaceae</taxon>
        <taxon>Methylorubrum</taxon>
    </lineage>
</organism>
<reference evidence="4" key="1">
    <citation type="submission" date="2016-10" db="EMBL/GenBank/DDBJ databases">
        <authorList>
            <person name="Varghese N."/>
            <person name="Submissions S."/>
        </authorList>
    </citation>
    <scope>NUCLEOTIDE SEQUENCE [LARGE SCALE GENOMIC DNA]</scope>
    <source>
        <strain evidence="4">CGMCC 1.6474</strain>
    </source>
</reference>
<dbReference type="Proteomes" id="UP000198804">
    <property type="component" value="Unassembled WGS sequence"/>
</dbReference>
<keyword evidence="2" id="KW-0472">Membrane</keyword>
<accession>A0A1I4CTM8</accession>
<evidence type="ECO:0000313" key="3">
    <source>
        <dbReference type="EMBL" id="SFK84255.1"/>
    </source>
</evidence>
<dbReference type="STRING" id="414703.SAMN04488125_1053"/>
<keyword evidence="2" id="KW-1133">Transmembrane helix</keyword>
<dbReference type="EMBL" id="FOSV01000005">
    <property type="protein sequence ID" value="SFK84255.1"/>
    <property type="molecule type" value="Genomic_DNA"/>
</dbReference>
<keyword evidence="2" id="KW-0812">Transmembrane</keyword>
<sequence>MAFRSETPPPPADRAPEAPPASAHPTVAQLKAQIDAGVTGDKVAAHDPGLSPLGTDDEAAGRPPEPARIAEARRQEAHPRRLRAALMATGQGPNRWVMPLYAGIVLGAAALIGLGWWLVP</sequence>
<keyword evidence="4" id="KW-1185">Reference proteome</keyword>
<protein>
    <submittedName>
        <fullName evidence="3">Uncharacterized protein</fullName>
    </submittedName>
</protein>
<evidence type="ECO:0000313" key="4">
    <source>
        <dbReference type="Proteomes" id="UP000198804"/>
    </source>
</evidence>